<gene>
    <name evidence="2" type="ORF">H0267_02695</name>
</gene>
<feature type="transmembrane region" description="Helical" evidence="1">
    <location>
        <begin position="5"/>
        <end position="22"/>
    </location>
</feature>
<keyword evidence="3" id="KW-1185">Reference proteome</keyword>
<keyword evidence="1" id="KW-1133">Transmembrane helix</keyword>
<dbReference type="EMBL" id="JADZSC010000001">
    <property type="protein sequence ID" value="MBH0229113.1"/>
    <property type="molecule type" value="Genomic_DNA"/>
</dbReference>
<accession>A0A931HTH6</accession>
<reference evidence="2 3" key="1">
    <citation type="journal article" date="2005" name="Int. J. Syst. Evol. Microbiol.">
        <title>Halobacillus yeomjeoni sp. nov., isolated from a marine solar saltern in Korea.</title>
        <authorList>
            <person name="Yoon J.H."/>
            <person name="Kang S.J."/>
            <person name="Lee C.H."/>
            <person name="Oh H.W."/>
            <person name="Oh T.K."/>
        </authorList>
    </citation>
    <scope>NUCLEOTIDE SEQUENCE [LARGE SCALE GENOMIC DNA]</scope>
    <source>
        <strain evidence="2 3">KCTC 3957</strain>
    </source>
</reference>
<evidence type="ECO:0000256" key="1">
    <source>
        <dbReference type="SAM" id="Phobius"/>
    </source>
</evidence>
<name>A0A931HTH6_9BACI</name>
<dbReference type="Proteomes" id="UP000614490">
    <property type="component" value="Unassembled WGS sequence"/>
</dbReference>
<evidence type="ECO:0000313" key="3">
    <source>
        <dbReference type="Proteomes" id="UP000614490"/>
    </source>
</evidence>
<keyword evidence="1" id="KW-0472">Membrane</keyword>
<evidence type="ECO:0000313" key="2">
    <source>
        <dbReference type="EMBL" id="MBH0229113.1"/>
    </source>
</evidence>
<keyword evidence="1" id="KW-0812">Transmembrane</keyword>
<dbReference type="AlphaFoldDB" id="A0A931HTH6"/>
<proteinExistence type="predicted"/>
<organism evidence="2 3">
    <name type="scientific">Halobacillus yeomjeoni</name>
    <dbReference type="NCBI Taxonomy" id="311194"/>
    <lineage>
        <taxon>Bacteria</taxon>
        <taxon>Bacillati</taxon>
        <taxon>Bacillota</taxon>
        <taxon>Bacilli</taxon>
        <taxon>Bacillales</taxon>
        <taxon>Bacillaceae</taxon>
        <taxon>Halobacillus</taxon>
    </lineage>
</organism>
<feature type="transmembrane region" description="Helical" evidence="1">
    <location>
        <begin position="57"/>
        <end position="76"/>
    </location>
</feature>
<comment type="caution">
    <text evidence="2">The sequence shown here is derived from an EMBL/GenBank/DDBJ whole genome shotgun (WGS) entry which is preliminary data.</text>
</comment>
<feature type="transmembrane region" description="Helical" evidence="1">
    <location>
        <begin position="28"/>
        <end position="45"/>
    </location>
</feature>
<protein>
    <submittedName>
        <fullName evidence="2">DUF3953 domain-containing protein</fullName>
    </submittedName>
</protein>
<sequence length="77" mass="8786">MITVLRVTLAAIVLIISTIGFMTDNHNLLEYMLLFSSFLMLTIGVEGFQKGIKAYRYMGVVIFTFLLYVSLQGLFFH</sequence>